<dbReference type="AlphaFoldDB" id="A0AAW0KTU5"/>
<accession>A0AAW0KTU5</accession>
<proteinExistence type="predicted"/>
<dbReference type="EMBL" id="PKMF04000226">
    <property type="protein sequence ID" value="KAK7842142.1"/>
    <property type="molecule type" value="Genomic_DNA"/>
</dbReference>
<dbReference type="Proteomes" id="UP000237347">
    <property type="component" value="Unassembled WGS sequence"/>
</dbReference>
<keyword evidence="2" id="KW-1185">Reference proteome</keyword>
<reference evidence="1 2" key="1">
    <citation type="journal article" date="2018" name="Sci. Data">
        <title>The draft genome sequence of cork oak.</title>
        <authorList>
            <person name="Ramos A.M."/>
            <person name="Usie A."/>
            <person name="Barbosa P."/>
            <person name="Barros P.M."/>
            <person name="Capote T."/>
            <person name="Chaves I."/>
            <person name="Simoes F."/>
            <person name="Abreu I."/>
            <person name="Carrasquinho I."/>
            <person name="Faro C."/>
            <person name="Guimaraes J.B."/>
            <person name="Mendonca D."/>
            <person name="Nobrega F."/>
            <person name="Rodrigues L."/>
            <person name="Saibo N.J.M."/>
            <person name="Varela M.C."/>
            <person name="Egas C."/>
            <person name="Matos J."/>
            <person name="Miguel C.M."/>
            <person name="Oliveira M.M."/>
            <person name="Ricardo C.P."/>
            <person name="Goncalves S."/>
        </authorList>
    </citation>
    <scope>NUCLEOTIDE SEQUENCE [LARGE SCALE GENOMIC DNA]</scope>
    <source>
        <strain evidence="2">cv. HL8</strain>
    </source>
</reference>
<comment type="caution">
    <text evidence="1">The sequence shown here is derived from an EMBL/GenBank/DDBJ whole genome shotgun (WGS) entry which is preliminary data.</text>
</comment>
<sequence>MKRRGNRVIQKYPVPAESPILTVWCRLKFLLSQAVSLEENNVLLNAEAVKYGWGHSLKSRSYTFGSSTERMISC</sequence>
<gene>
    <name evidence="1" type="ORF">CFP56_014311</name>
</gene>
<protein>
    <submittedName>
        <fullName evidence="1">Uncharacterized protein</fullName>
    </submittedName>
</protein>
<evidence type="ECO:0000313" key="1">
    <source>
        <dbReference type="EMBL" id="KAK7842142.1"/>
    </source>
</evidence>
<name>A0AAW0KTU5_QUESU</name>
<organism evidence="1 2">
    <name type="scientific">Quercus suber</name>
    <name type="common">Cork oak</name>
    <dbReference type="NCBI Taxonomy" id="58331"/>
    <lineage>
        <taxon>Eukaryota</taxon>
        <taxon>Viridiplantae</taxon>
        <taxon>Streptophyta</taxon>
        <taxon>Embryophyta</taxon>
        <taxon>Tracheophyta</taxon>
        <taxon>Spermatophyta</taxon>
        <taxon>Magnoliopsida</taxon>
        <taxon>eudicotyledons</taxon>
        <taxon>Gunneridae</taxon>
        <taxon>Pentapetalae</taxon>
        <taxon>rosids</taxon>
        <taxon>fabids</taxon>
        <taxon>Fagales</taxon>
        <taxon>Fagaceae</taxon>
        <taxon>Quercus</taxon>
    </lineage>
</organism>
<evidence type="ECO:0000313" key="2">
    <source>
        <dbReference type="Proteomes" id="UP000237347"/>
    </source>
</evidence>